<keyword evidence="3" id="KW-1185">Reference proteome</keyword>
<feature type="transmembrane region" description="Helical" evidence="1">
    <location>
        <begin position="125"/>
        <end position="148"/>
    </location>
</feature>
<reference evidence="2 3" key="1">
    <citation type="submission" date="2021-06" db="EMBL/GenBank/DDBJ databases">
        <authorList>
            <person name="Palmer J.M."/>
        </authorList>
    </citation>
    <scope>NUCLEOTIDE SEQUENCE [LARGE SCALE GENOMIC DNA]</scope>
    <source>
        <strain evidence="2 3">AS_MEX2019</strain>
        <tissue evidence="2">Muscle</tissue>
    </source>
</reference>
<keyword evidence="1" id="KW-0472">Membrane</keyword>
<feature type="transmembrane region" description="Helical" evidence="1">
    <location>
        <begin position="101"/>
        <end position="119"/>
    </location>
</feature>
<evidence type="ECO:0000256" key="1">
    <source>
        <dbReference type="SAM" id="Phobius"/>
    </source>
</evidence>
<sequence>MQGSGWIGLGFRMGFGFGSVGSLAFCGPQGGSSCGAASCRGMVVEHVLGSGCCGSSFCGGAFSWWALFLGGWWGHICAVCVSFVCSFCFGCSLLHSVLRCMACCGVGVVVLCAAALTSGCGCGRVGVAELCACIGLLGLILGWGLLICWMVPGGLCVLLPFLPGCGCCLVPGAQLALPLGFGGGWACWSCALLCVAYFVCAGPGGLLLCLEWGRILGRLGASGWLLFVGGRWLPGAANWVTGLGIEV</sequence>
<gene>
    <name evidence="2" type="ORF">AMECASPLE_033427</name>
</gene>
<dbReference type="Proteomes" id="UP001469553">
    <property type="component" value="Unassembled WGS sequence"/>
</dbReference>
<feature type="transmembrane region" description="Helical" evidence="1">
    <location>
        <begin position="72"/>
        <end position="94"/>
    </location>
</feature>
<keyword evidence="1" id="KW-1133">Transmembrane helix</keyword>
<accession>A0ABV1AF03</accession>
<feature type="transmembrane region" description="Helical" evidence="1">
    <location>
        <begin position="183"/>
        <end position="210"/>
    </location>
</feature>
<comment type="caution">
    <text evidence="2">The sequence shown here is derived from an EMBL/GenBank/DDBJ whole genome shotgun (WGS) entry which is preliminary data.</text>
</comment>
<evidence type="ECO:0000313" key="3">
    <source>
        <dbReference type="Proteomes" id="UP001469553"/>
    </source>
</evidence>
<proteinExistence type="predicted"/>
<organism evidence="2 3">
    <name type="scientific">Ameca splendens</name>
    <dbReference type="NCBI Taxonomy" id="208324"/>
    <lineage>
        <taxon>Eukaryota</taxon>
        <taxon>Metazoa</taxon>
        <taxon>Chordata</taxon>
        <taxon>Craniata</taxon>
        <taxon>Vertebrata</taxon>
        <taxon>Euteleostomi</taxon>
        <taxon>Actinopterygii</taxon>
        <taxon>Neopterygii</taxon>
        <taxon>Teleostei</taxon>
        <taxon>Neoteleostei</taxon>
        <taxon>Acanthomorphata</taxon>
        <taxon>Ovalentaria</taxon>
        <taxon>Atherinomorphae</taxon>
        <taxon>Cyprinodontiformes</taxon>
        <taxon>Goodeidae</taxon>
        <taxon>Ameca</taxon>
    </lineage>
</organism>
<name>A0ABV1AF03_9TELE</name>
<protein>
    <submittedName>
        <fullName evidence="2">Uncharacterized protein</fullName>
    </submittedName>
</protein>
<keyword evidence="1" id="KW-0812">Transmembrane</keyword>
<evidence type="ECO:0000313" key="2">
    <source>
        <dbReference type="EMBL" id="MEQ2316537.1"/>
    </source>
</evidence>
<feature type="transmembrane region" description="Helical" evidence="1">
    <location>
        <begin position="6"/>
        <end position="26"/>
    </location>
</feature>
<feature type="transmembrane region" description="Helical" evidence="1">
    <location>
        <begin position="47"/>
        <end position="66"/>
    </location>
</feature>
<dbReference type="EMBL" id="JAHRIP010089172">
    <property type="protein sequence ID" value="MEQ2316537.1"/>
    <property type="molecule type" value="Genomic_DNA"/>
</dbReference>
<feature type="transmembrane region" description="Helical" evidence="1">
    <location>
        <begin position="155"/>
        <end position="177"/>
    </location>
</feature>